<dbReference type="Gene3D" id="3.40.710.10">
    <property type="entry name" value="DD-peptidase/beta-lactamase superfamily"/>
    <property type="match status" value="1"/>
</dbReference>
<dbReference type="OrthoDB" id="428260at2759"/>
<keyword evidence="6" id="KW-1185">Reference proteome</keyword>
<dbReference type="Proteomes" id="UP000007797">
    <property type="component" value="Unassembled WGS sequence"/>
</dbReference>
<dbReference type="Pfam" id="PF00144">
    <property type="entry name" value="Beta-lactamase"/>
    <property type="match status" value="1"/>
</dbReference>
<dbReference type="GeneID" id="14873330"/>
<evidence type="ECO:0000259" key="3">
    <source>
        <dbReference type="Pfam" id="PF00144"/>
    </source>
</evidence>
<feature type="compositionally biased region" description="Low complexity" evidence="2">
    <location>
        <begin position="185"/>
        <end position="217"/>
    </location>
</feature>
<dbReference type="KEGG" id="dfa:DFA_01628"/>
<evidence type="ECO:0000259" key="4">
    <source>
        <dbReference type="Pfam" id="PF11976"/>
    </source>
</evidence>
<dbReference type="InterPro" id="IPR022617">
    <property type="entry name" value="Rad60/SUMO-like_dom"/>
</dbReference>
<dbReference type="InterPro" id="IPR029071">
    <property type="entry name" value="Ubiquitin-like_domsf"/>
</dbReference>
<evidence type="ECO:0000313" key="6">
    <source>
        <dbReference type="Proteomes" id="UP000007797"/>
    </source>
</evidence>
<reference evidence="6" key="1">
    <citation type="journal article" date="2011" name="Genome Res.">
        <title>Phylogeny-wide analysis of social amoeba genomes highlights ancient origins for complex intercellular communication.</title>
        <authorList>
            <person name="Heidel A.J."/>
            <person name="Lawal H.M."/>
            <person name="Felder M."/>
            <person name="Schilde C."/>
            <person name="Helps N.R."/>
            <person name="Tunggal B."/>
            <person name="Rivero F."/>
            <person name="John U."/>
            <person name="Schleicher M."/>
            <person name="Eichinger L."/>
            <person name="Platzer M."/>
            <person name="Noegel A.A."/>
            <person name="Schaap P."/>
            <person name="Gloeckner G."/>
        </authorList>
    </citation>
    <scope>NUCLEOTIDE SEQUENCE [LARGE SCALE GENOMIC DNA]</scope>
    <source>
        <strain evidence="6">SH3</strain>
    </source>
</reference>
<dbReference type="EMBL" id="GL883010">
    <property type="protein sequence ID" value="EGG21742.1"/>
    <property type="molecule type" value="Genomic_DNA"/>
</dbReference>
<dbReference type="SUPFAM" id="SSF56601">
    <property type="entry name" value="beta-lactamase/transpeptidase-like"/>
    <property type="match status" value="1"/>
</dbReference>
<feature type="compositionally biased region" description="Acidic residues" evidence="2">
    <location>
        <begin position="49"/>
        <end position="58"/>
    </location>
</feature>
<dbReference type="AlphaFoldDB" id="F4PTX4"/>
<feature type="compositionally biased region" description="Low complexity" evidence="2">
    <location>
        <begin position="110"/>
        <end position="122"/>
    </location>
</feature>
<feature type="compositionally biased region" description="Pro residues" evidence="2">
    <location>
        <begin position="1022"/>
        <end position="1046"/>
    </location>
</feature>
<dbReference type="Gene3D" id="3.10.20.90">
    <property type="entry name" value="Phosphatidylinositol 3-kinase Catalytic Subunit, Chain A, domain 1"/>
    <property type="match status" value="2"/>
</dbReference>
<feature type="compositionally biased region" description="Low complexity" evidence="2">
    <location>
        <begin position="260"/>
        <end position="288"/>
    </location>
</feature>
<feature type="compositionally biased region" description="Low complexity" evidence="2">
    <location>
        <begin position="1005"/>
        <end position="1021"/>
    </location>
</feature>
<dbReference type="SUPFAM" id="SSF54236">
    <property type="entry name" value="Ubiquitin-like"/>
    <property type="match status" value="2"/>
</dbReference>
<feature type="compositionally biased region" description="Low complexity" evidence="2">
    <location>
        <begin position="1049"/>
        <end position="1082"/>
    </location>
</feature>
<dbReference type="InterPro" id="IPR012338">
    <property type="entry name" value="Beta-lactam/transpept-like"/>
</dbReference>
<feature type="compositionally biased region" description="Basic residues" evidence="2">
    <location>
        <begin position="71"/>
        <end position="80"/>
    </location>
</feature>
<feature type="region of interest" description="Disordered" evidence="2">
    <location>
        <begin position="49"/>
        <end position="166"/>
    </location>
</feature>
<sequence>MERKKKKTQPTTEAADAATAAVVKDDDEYVPLFQYRGSMTALEDIDLLDDMGNEDGLDDQLAFKEFNTPSKKGKRGKKKTTTPISERLSGRATKRKKRADFDDDLIDSNASEQQAQQAYESQFDTTLQRSQTTPIKTPTHSKSSSTIPTSLPKATTQPNLQQQQQQYISLDDADDYVEYLPSQTSNNNNNNNNSIRNSNNNIRSSSGSSSSNSSNNNMGIYKTIDIDDDEEDDGGLVVMGSTPSKINIYQPPKYQEYDVSYTGSSSATSSSLNTTTSSSSSSSTTSSTPYNSPIRLTFKLVGEEDVIFDTLYDTPIKQLVDTYCQKKQLDPATVQIKLYGLAMSHTKTPRELELIDGDELMVAFKDIEYKAPPSLLHSLSSPNLSSSSLFTPNGAPFSTAATVVDDTPKILLCVRYNGTTHKFKLSPSDPFEKIVNALMKKENIPEAKKSKVVLKFDGMALKLTQTPEDEDMEEEDLIDATLSSSPTNTVLYLYLLIYNLNNKIVKEALEDVGELIDKEVVGNMKIPSFTMTVVNGDNIIWQKTIGNEDPLNNASAPLSIDHNVRIGSVTKSFTALMMFKLRDEGVIDLDDRLVKYLPEFYIQSVDNSADDLNLKSSAPTFSTITLEEIASHQSGLPRDVPCRSPSYEDCDCNRILATLRTMFRPLPSLMSPIYSNLGYTLLGRALENALNIYEGRSNTPSRNKDWVSYEDYIRQKFLHPLGMFDTHFKASESRRPRAMSVKVDKANNYSMSHFEVTNLGFSVPMGGMWSTARDMSKYLSFLLKFPNDNKVLKYSSFLESLIPLYVRADGNTSLALPWEAFYDTENNYWTIAKSGEFEGYLSYLSFVRELNYGYFFNAACDNEDIFSIRLKIHNILSKAFKQVCCDNDRVKDIVSKPAFENQVSSVPNEDDYKVLMGLYKTRDIHSGIAYSDFELIQLTICNSIRNNNSLEVVNERDYNTTLYVGCHKQATLRIIDTEVFYYFLVPYFKDNQIMLDATIDPIDKSTSSSSSSSSTFNTTSPLPIPTSTPSPSPLIIPTIIPTPTPNATPLVTNRNNSRNNSSSLPVNRNNNNSTSNTVQSTPTVTAVDQQQQQQKVIRGPTRFIYRLIAPDAKLNLTTSTSMSYEFIYVFHDQLYFKDALFKIVG</sequence>
<dbReference type="PANTHER" id="PTHR22935:SF95">
    <property type="entry name" value="BETA-LACTAMASE-LIKE 1-RELATED"/>
    <property type="match status" value="1"/>
</dbReference>
<organism evidence="5 6">
    <name type="scientific">Cavenderia fasciculata</name>
    <name type="common">Slime mold</name>
    <name type="synonym">Dictyostelium fasciculatum</name>
    <dbReference type="NCBI Taxonomy" id="261658"/>
    <lineage>
        <taxon>Eukaryota</taxon>
        <taxon>Amoebozoa</taxon>
        <taxon>Evosea</taxon>
        <taxon>Eumycetozoa</taxon>
        <taxon>Dictyostelia</taxon>
        <taxon>Acytosteliales</taxon>
        <taxon>Cavenderiaceae</taxon>
        <taxon>Cavenderia</taxon>
    </lineage>
</organism>
<feature type="domain" description="Beta-lactamase-related" evidence="3">
    <location>
        <begin position="519"/>
        <end position="854"/>
    </location>
</feature>
<comment type="similarity">
    <text evidence="1">Belongs to the beta-lactamase family.</text>
</comment>
<evidence type="ECO:0000313" key="5">
    <source>
        <dbReference type="EMBL" id="EGG21742.1"/>
    </source>
</evidence>
<gene>
    <name evidence="5" type="ORF">DFA_01628</name>
</gene>
<evidence type="ECO:0000256" key="2">
    <source>
        <dbReference type="SAM" id="MobiDB-lite"/>
    </source>
</evidence>
<feature type="region of interest" description="Disordered" evidence="2">
    <location>
        <begin position="179"/>
        <end position="289"/>
    </location>
</feature>
<feature type="domain" description="Rad60/SUMO-like" evidence="4">
    <location>
        <begin position="419"/>
        <end position="481"/>
    </location>
</feature>
<evidence type="ECO:0008006" key="7">
    <source>
        <dbReference type="Google" id="ProtNLM"/>
    </source>
</evidence>
<dbReference type="RefSeq" id="XP_004359592.1">
    <property type="nucleotide sequence ID" value="XM_004359535.1"/>
</dbReference>
<feature type="compositionally biased region" description="Polar residues" evidence="2">
    <location>
        <begin position="123"/>
        <end position="160"/>
    </location>
</feature>
<proteinExistence type="inferred from homology"/>
<dbReference type="STRING" id="1054147.F4PTX4"/>
<name>F4PTX4_CACFS</name>
<evidence type="ECO:0000256" key="1">
    <source>
        <dbReference type="ARBA" id="ARBA00038473"/>
    </source>
</evidence>
<feature type="region of interest" description="Disordered" evidence="2">
    <location>
        <begin position="1003"/>
        <end position="1082"/>
    </location>
</feature>
<protein>
    <recommendedName>
        <fullName evidence="7">Beta-lactamase-related domain-containing protein</fullName>
    </recommendedName>
</protein>
<dbReference type="Pfam" id="PF11976">
    <property type="entry name" value="Rad60-SLD"/>
    <property type="match status" value="1"/>
</dbReference>
<dbReference type="InterPro" id="IPR001466">
    <property type="entry name" value="Beta-lactam-related"/>
</dbReference>
<accession>F4PTX4</accession>
<dbReference type="InterPro" id="IPR051478">
    <property type="entry name" value="Beta-lactamase-like_AB/R"/>
</dbReference>
<dbReference type="PANTHER" id="PTHR22935">
    <property type="entry name" value="PENICILLIN-BINDING PROTEIN"/>
    <property type="match status" value="1"/>
</dbReference>